<dbReference type="AlphaFoldDB" id="A0A7V8SZ18"/>
<proteinExistence type="inferred from homology"/>
<keyword evidence="5" id="KW-0560">Oxidoreductase</keyword>
<feature type="domain" description="FAD-dependent oxidoreductase 2 FAD-binding" evidence="7">
    <location>
        <begin position="13"/>
        <end position="46"/>
    </location>
</feature>
<keyword evidence="9" id="KW-1185">Reference proteome</keyword>
<dbReference type="Gene3D" id="3.50.50.60">
    <property type="entry name" value="FAD/NAD(P)-binding domain"/>
    <property type="match status" value="1"/>
</dbReference>
<evidence type="ECO:0000256" key="4">
    <source>
        <dbReference type="ARBA" id="ARBA00022827"/>
    </source>
</evidence>
<dbReference type="InterPro" id="IPR036188">
    <property type="entry name" value="FAD/NAD-bd_sf"/>
</dbReference>
<dbReference type="Proteomes" id="UP000567293">
    <property type="component" value="Unassembled WGS sequence"/>
</dbReference>
<keyword evidence="3" id="KW-0285">Flavoprotein</keyword>
<dbReference type="InterPro" id="IPR000172">
    <property type="entry name" value="GMC_OxRdtase_N"/>
</dbReference>
<evidence type="ECO:0000256" key="2">
    <source>
        <dbReference type="ARBA" id="ARBA00010790"/>
    </source>
</evidence>
<comment type="caution">
    <text evidence="8">The sequence shown here is derived from an EMBL/GenBank/DDBJ whole genome shotgun (WGS) entry which is preliminary data.</text>
</comment>
<evidence type="ECO:0000256" key="3">
    <source>
        <dbReference type="ARBA" id="ARBA00022630"/>
    </source>
</evidence>
<dbReference type="GO" id="GO:0016614">
    <property type="term" value="F:oxidoreductase activity, acting on CH-OH group of donors"/>
    <property type="evidence" value="ECO:0007669"/>
    <property type="project" value="InterPro"/>
</dbReference>
<dbReference type="Pfam" id="PF00732">
    <property type="entry name" value="GMC_oxred_N"/>
    <property type="match status" value="1"/>
</dbReference>
<dbReference type="InterPro" id="IPR051473">
    <property type="entry name" value="P2Ox-like"/>
</dbReference>
<protein>
    <submittedName>
        <fullName evidence="8">GMC family oxidoreductase</fullName>
    </submittedName>
</protein>
<comment type="cofactor">
    <cofactor evidence="1">
        <name>FAD</name>
        <dbReference type="ChEBI" id="CHEBI:57692"/>
    </cofactor>
</comment>
<sequence length="303" mass="34052">MRPNAEKQNRAYDVIVVGSGASGGWACKRLAEAGLQVALLEAGKAQSDENFSEHKPAFELKYRDLAPDILRKTRPIQSRFACSEYNADWFINDLEEPYTTPPDQPFLWMGRLRITGGRTNVWGRLSLRYSDWDFKAASHDGYGEDWPLGYKDIEPYYDLVEKYVGISGSAEGLDFLPDGQFQPPVPLTCQETLFRDRVREKLGRVVMPARVANLTQPLHGRGPCHFCGPCERGCMTHSYFNSAFTTVADALASGNCTLISNAMVFKVLMDPDHNRARGVLYIDRNTLQPKEVYSRVVILCAQA</sequence>
<keyword evidence="4" id="KW-0274">FAD</keyword>
<dbReference type="PANTHER" id="PTHR42784:SF1">
    <property type="entry name" value="PYRANOSE 2-OXIDASE"/>
    <property type="match status" value="1"/>
</dbReference>
<comment type="similarity">
    <text evidence="2">Belongs to the GMC oxidoreductase family.</text>
</comment>
<dbReference type="EMBL" id="JACDQQ010001920">
    <property type="protein sequence ID" value="MBA0087272.1"/>
    <property type="molecule type" value="Genomic_DNA"/>
</dbReference>
<accession>A0A7V8SZ18</accession>
<name>A0A7V8SZ18_9BACT</name>
<gene>
    <name evidence="8" type="ORF">HRJ53_19990</name>
</gene>
<evidence type="ECO:0000313" key="9">
    <source>
        <dbReference type="Proteomes" id="UP000567293"/>
    </source>
</evidence>
<dbReference type="PANTHER" id="PTHR42784">
    <property type="entry name" value="PYRANOSE 2-OXIDASE"/>
    <property type="match status" value="1"/>
</dbReference>
<dbReference type="GO" id="GO:0050660">
    <property type="term" value="F:flavin adenine dinucleotide binding"/>
    <property type="evidence" value="ECO:0007669"/>
    <property type="project" value="InterPro"/>
</dbReference>
<feature type="domain" description="Glucose-methanol-choline oxidoreductase N-terminal" evidence="6">
    <location>
        <begin position="223"/>
        <end position="302"/>
    </location>
</feature>
<evidence type="ECO:0000259" key="6">
    <source>
        <dbReference type="Pfam" id="PF00732"/>
    </source>
</evidence>
<evidence type="ECO:0000256" key="1">
    <source>
        <dbReference type="ARBA" id="ARBA00001974"/>
    </source>
</evidence>
<evidence type="ECO:0000259" key="7">
    <source>
        <dbReference type="Pfam" id="PF00890"/>
    </source>
</evidence>
<organism evidence="8 9">
    <name type="scientific">Candidatus Acidiferrum panamense</name>
    <dbReference type="NCBI Taxonomy" id="2741543"/>
    <lineage>
        <taxon>Bacteria</taxon>
        <taxon>Pseudomonadati</taxon>
        <taxon>Acidobacteriota</taxon>
        <taxon>Terriglobia</taxon>
        <taxon>Candidatus Acidiferrales</taxon>
        <taxon>Candidatus Acidiferrum</taxon>
    </lineage>
</organism>
<evidence type="ECO:0000256" key="5">
    <source>
        <dbReference type="ARBA" id="ARBA00023002"/>
    </source>
</evidence>
<feature type="non-terminal residue" evidence="8">
    <location>
        <position position="303"/>
    </location>
</feature>
<dbReference type="InterPro" id="IPR003953">
    <property type="entry name" value="FAD-dep_OxRdtase_2_FAD-bd"/>
</dbReference>
<dbReference type="SUPFAM" id="SSF51905">
    <property type="entry name" value="FAD/NAD(P)-binding domain"/>
    <property type="match status" value="1"/>
</dbReference>
<reference evidence="8" key="1">
    <citation type="submission" date="2020-06" db="EMBL/GenBank/DDBJ databases">
        <title>Legume-microbial interactions unlock mineral nutrients during tropical forest succession.</title>
        <authorList>
            <person name="Epihov D.Z."/>
        </authorList>
    </citation>
    <scope>NUCLEOTIDE SEQUENCE [LARGE SCALE GENOMIC DNA]</scope>
    <source>
        <strain evidence="8">Pan2503</strain>
    </source>
</reference>
<dbReference type="Pfam" id="PF00890">
    <property type="entry name" value="FAD_binding_2"/>
    <property type="match status" value="1"/>
</dbReference>
<evidence type="ECO:0000313" key="8">
    <source>
        <dbReference type="EMBL" id="MBA0087272.1"/>
    </source>
</evidence>